<feature type="transmembrane region" description="Helical" evidence="6">
    <location>
        <begin position="49"/>
        <end position="70"/>
    </location>
</feature>
<protein>
    <submittedName>
        <fullName evidence="9">NADH-quinone oxidoreductase subunit L</fullName>
    </submittedName>
</protein>
<gene>
    <name evidence="9" type="primary">nuoL</name>
    <name evidence="9" type="ORF">NG895_09815</name>
</gene>
<feature type="transmembrane region" description="Helical" evidence="6">
    <location>
        <begin position="501"/>
        <end position="525"/>
    </location>
</feature>
<keyword evidence="10" id="KW-1185">Reference proteome</keyword>
<dbReference type="GO" id="GO:0012505">
    <property type="term" value="C:endomembrane system"/>
    <property type="evidence" value="ECO:0007669"/>
    <property type="project" value="UniProtKB-SubCell"/>
</dbReference>
<dbReference type="PANTHER" id="PTHR42829">
    <property type="entry name" value="NADH-UBIQUINONE OXIDOREDUCTASE CHAIN 5"/>
    <property type="match status" value="1"/>
</dbReference>
<feature type="transmembrane region" description="Helical" evidence="6">
    <location>
        <begin position="419"/>
        <end position="436"/>
    </location>
</feature>
<dbReference type="InterPro" id="IPR001750">
    <property type="entry name" value="ND/Mrp_TM"/>
</dbReference>
<evidence type="ECO:0000256" key="3">
    <source>
        <dbReference type="ARBA" id="ARBA00022989"/>
    </source>
</evidence>
<evidence type="ECO:0000256" key="6">
    <source>
        <dbReference type="SAM" id="Phobius"/>
    </source>
</evidence>
<evidence type="ECO:0000259" key="7">
    <source>
        <dbReference type="Pfam" id="PF00361"/>
    </source>
</evidence>
<evidence type="ECO:0000259" key="8">
    <source>
        <dbReference type="Pfam" id="PF00662"/>
    </source>
</evidence>
<evidence type="ECO:0000256" key="5">
    <source>
        <dbReference type="RuleBase" id="RU000320"/>
    </source>
</evidence>
<feature type="domain" description="NADH:quinone oxidoreductase/Mrp antiporter transmembrane" evidence="7">
    <location>
        <begin position="195"/>
        <end position="493"/>
    </location>
</feature>
<dbReference type="GO" id="GO:0003954">
    <property type="term" value="F:NADH dehydrogenase activity"/>
    <property type="evidence" value="ECO:0007669"/>
    <property type="project" value="TreeGrafter"/>
</dbReference>
<accession>A0A9X2JH32</accession>
<dbReference type="AlphaFoldDB" id="A0A9X2JH32"/>
<sequence>MNPATTLPTILAIAWLLPLAAFALVWVGYSLPQMAGGRASYGAQRTAGWLATGAIGTSCVLAIVALIIWLTQTAPHEVATVHETAAAHQAASEHMASPPTSYSGIYYTLAQFGKLRISIGYYIDALTIAMFALVTLISTCVHIYSMGYMHEELEDMVDREIATPDGNYYHRPGRYHRFYQYLSLFSFSMLGLLLAGNLAMVFMFWELVGICSYFLIGFYFERPSASYAANKAFIVNRVGDFGMLIGLMALWSCLGTLDFGDSNTPGMFSQLRSEAHQYELDAAAMGSESADTNYLLLFVAGVGLFCGCVGKSAQFPLHTWLPDAMEGPTPVSALVHSATMVAAGVYLVGRCYPIFVPEALLVIAIVGAITLTLAATIAITAYDIKRVLAYSTISQLGYMMLALGLGGWAAGLFHLITHAFFKSLLFLCSGSVIHAVHTNDMRQMGGLRHKMPWTAYTMLIGCLAIIGAGIPALGIGLSGYFSKDAIIEQAWSFARVNESSGYQLLMWLPLGGAFITACYMFRLWFMTFTGMPANTERYDHAHESPRSMVGVLVLLAVFAVGVGWHVPGSKLSVTSLLERARPAGTLETTTGTWLPNLTVPDEHLSHEPQIAIPAGWSAFAMAMGGLLLAAIIYVWRWLRAEEIQQSFSPIHRLFVNAWWFDQLYDWMFVRPALWKSKFFAGIDRYVIDPFVNLLARGTAFLARALDLVVDRKAVDGSINGLARLTWDFGNSLHRLQTGNLRQYVVFIVVGLLGLFAAVSLCWKYALAG</sequence>
<evidence type="ECO:0000313" key="9">
    <source>
        <dbReference type="EMBL" id="MCO6044203.1"/>
    </source>
</evidence>
<feature type="transmembrane region" description="Helical" evidence="6">
    <location>
        <begin position="6"/>
        <end position="29"/>
    </location>
</feature>
<feature type="transmembrane region" description="Helical" evidence="6">
    <location>
        <begin position="360"/>
        <end position="384"/>
    </location>
</feature>
<reference evidence="9" key="1">
    <citation type="submission" date="2022-06" db="EMBL/GenBank/DDBJ databases">
        <title>Aeoliella straminimaris, a novel planctomycete from sediments.</title>
        <authorList>
            <person name="Vitorino I.R."/>
            <person name="Lage O.M."/>
        </authorList>
    </citation>
    <scope>NUCLEOTIDE SEQUENCE</scope>
    <source>
        <strain evidence="9">ICT_H6.2</strain>
    </source>
</reference>
<dbReference type="RefSeq" id="WP_252852308.1">
    <property type="nucleotide sequence ID" value="NZ_JAMXLR010000036.1"/>
</dbReference>
<feature type="transmembrane region" description="Helical" evidence="6">
    <location>
        <begin position="119"/>
        <end position="144"/>
    </location>
</feature>
<feature type="transmembrane region" description="Helical" evidence="6">
    <location>
        <begin position="202"/>
        <end position="220"/>
    </location>
</feature>
<feature type="transmembrane region" description="Helical" evidence="6">
    <location>
        <begin position="743"/>
        <end position="765"/>
    </location>
</feature>
<dbReference type="Pfam" id="PF00662">
    <property type="entry name" value="Proton_antipo_N"/>
    <property type="match status" value="1"/>
</dbReference>
<keyword evidence="4 6" id="KW-0472">Membrane</keyword>
<evidence type="ECO:0000256" key="4">
    <source>
        <dbReference type="ARBA" id="ARBA00023136"/>
    </source>
</evidence>
<evidence type="ECO:0000256" key="2">
    <source>
        <dbReference type="ARBA" id="ARBA00022692"/>
    </source>
</evidence>
<keyword evidence="3 6" id="KW-1133">Transmembrane helix</keyword>
<feature type="transmembrane region" description="Helical" evidence="6">
    <location>
        <begin position="546"/>
        <end position="566"/>
    </location>
</feature>
<feature type="transmembrane region" description="Helical" evidence="6">
    <location>
        <begin position="331"/>
        <end position="348"/>
    </location>
</feature>
<evidence type="ECO:0000313" key="10">
    <source>
        <dbReference type="Proteomes" id="UP001155241"/>
    </source>
</evidence>
<dbReference type="PANTHER" id="PTHR42829:SF2">
    <property type="entry name" value="NADH-UBIQUINONE OXIDOREDUCTASE CHAIN 5"/>
    <property type="match status" value="1"/>
</dbReference>
<feature type="domain" description="NADH-Ubiquinone oxidoreductase (complex I) chain 5 N-terminal" evidence="8">
    <location>
        <begin position="111"/>
        <end position="152"/>
    </location>
</feature>
<dbReference type="Proteomes" id="UP001155241">
    <property type="component" value="Unassembled WGS sequence"/>
</dbReference>
<dbReference type="PRINTS" id="PR01434">
    <property type="entry name" value="NADHDHGNASE5"/>
</dbReference>
<dbReference type="GO" id="GO:0015990">
    <property type="term" value="P:electron transport coupled proton transport"/>
    <property type="evidence" value="ECO:0007669"/>
    <property type="project" value="TreeGrafter"/>
</dbReference>
<feature type="transmembrane region" description="Helical" evidence="6">
    <location>
        <begin position="294"/>
        <end position="310"/>
    </location>
</feature>
<dbReference type="InterPro" id="IPR003945">
    <property type="entry name" value="NU5C-like"/>
</dbReference>
<dbReference type="NCBIfam" id="TIGR01974">
    <property type="entry name" value="NDH_I_L"/>
    <property type="match status" value="1"/>
</dbReference>
<evidence type="ECO:0000256" key="1">
    <source>
        <dbReference type="ARBA" id="ARBA00004127"/>
    </source>
</evidence>
<dbReference type="GO" id="GO:0042773">
    <property type="term" value="P:ATP synthesis coupled electron transport"/>
    <property type="evidence" value="ECO:0007669"/>
    <property type="project" value="InterPro"/>
</dbReference>
<dbReference type="EMBL" id="JAMXLR010000036">
    <property type="protein sequence ID" value="MCO6044203.1"/>
    <property type="molecule type" value="Genomic_DNA"/>
</dbReference>
<keyword evidence="2 5" id="KW-0812">Transmembrane</keyword>
<proteinExistence type="predicted"/>
<comment type="subcellular location">
    <subcellularLocation>
        <location evidence="1">Endomembrane system</location>
        <topology evidence="1">Multi-pass membrane protein</topology>
    </subcellularLocation>
    <subcellularLocation>
        <location evidence="5">Membrane</location>
        <topology evidence="5">Multi-pass membrane protein</topology>
    </subcellularLocation>
</comment>
<dbReference type="Pfam" id="PF00361">
    <property type="entry name" value="Proton_antipo_M"/>
    <property type="match status" value="1"/>
</dbReference>
<feature type="transmembrane region" description="Helical" evidence="6">
    <location>
        <begin position="396"/>
        <end position="413"/>
    </location>
</feature>
<comment type="caution">
    <text evidence="9">The sequence shown here is derived from an EMBL/GenBank/DDBJ whole genome shotgun (WGS) entry which is preliminary data.</text>
</comment>
<name>A0A9X2JH32_9BACT</name>
<dbReference type="InterPro" id="IPR018393">
    <property type="entry name" value="NADHpl_OxRdtase_5_subgr"/>
</dbReference>
<dbReference type="NCBIfam" id="NF005141">
    <property type="entry name" value="PRK06590.1"/>
    <property type="match status" value="1"/>
</dbReference>
<dbReference type="GO" id="GO:0008137">
    <property type="term" value="F:NADH dehydrogenase (ubiquinone) activity"/>
    <property type="evidence" value="ECO:0007669"/>
    <property type="project" value="InterPro"/>
</dbReference>
<feature type="transmembrane region" description="Helical" evidence="6">
    <location>
        <begin position="456"/>
        <end position="481"/>
    </location>
</feature>
<organism evidence="9 10">
    <name type="scientific">Aeoliella straminimaris</name>
    <dbReference type="NCBI Taxonomy" id="2954799"/>
    <lineage>
        <taxon>Bacteria</taxon>
        <taxon>Pseudomonadati</taxon>
        <taxon>Planctomycetota</taxon>
        <taxon>Planctomycetia</taxon>
        <taxon>Pirellulales</taxon>
        <taxon>Lacipirellulaceae</taxon>
        <taxon>Aeoliella</taxon>
    </lineage>
</organism>
<feature type="transmembrane region" description="Helical" evidence="6">
    <location>
        <begin position="241"/>
        <end position="260"/>
    </location>
</feature>
<dbReference type="Gene3D" id="1.20.5.2700">
    <property type="match status" value="2"/>
</dbReference>
<dbReference type="GO" id="GO:0016020">
    <property type="term" value="C:membrane"/>
    <property type="evidence" value="ECO:0007669"/>
    <property type="project" value="UniProtKB-SubCell"/>
</dbReference>
<dbReference type="InterPro" id="IPR001516">
    <property type="entry name" value="Proton_antipo_N"/>
</dbReference>
<feature type="transmembrane region" description="Helical" evidence="6">
    <location>
        <begin position="610"/>
        <end position="635"/>
    </location>
</feature>